<dbReference type="PANTHER" id="PTHR33885:SF3">
    <property type="entry name" value="PHAGE SHOCK PROTEIN C"/>
    <property type="match status" value="1"/>
</dbReference>
<evidence type="ECO:0000313" key="11">
    <source>
        <dbReference type="Proteomes" id="UP001501433"/>
    </source>
</evidence>
<evidence type="ECO:0000313" key="10">
    <source>
        <dbReference type="EMBL" id="GAA4813242.1"/>
    </source>
</evidence>
<feature type="domain" description="PspC-related transmembrane region" evidence="8">
    <location>
        <begin position="232"/>
        <end position="370"/>
    </location>
</feature>
<evidence type="ECO:0000256" key="5">
    <source>
        <dbReference type="ARBA" id="ARBA00023136"/>
    </source>
</evidence>
<dbReference type="Proteomes" id="UP001501433">
    <property type="component" value="Unassembled WGS sequence"/>
</dbReference>
<feature type="domain" description="Phage shock protein PspC N-terminal" evidence="7">
    <location>
        <begin position="111"/>
        <end position="168"/>
    </location>
</feature>
<sequence>MNKTVNINLAGIFFHIDEDAYLKLQRYLEAIKRSFTDSQGRSEIIADIEARIAELFNERVQNDKQVIRIKEVDEVISIMGQPEDYLVDDEIFEDEPNSSYSKKSSSSASSKKLFRDTDNSYVGGVSSGLAHYFGIDAVWIRLAWILLIFGAGTGILLYILLWILVPEAKTTAEKIMMTGEPVNISNIEKKIKDGFENVSETVSDVAKNVSDSLSGAAKNVSNAAKNVDLKKPANTIKSSSRTFFDTLADVIMFFFKVFAKFIGVILIITGATSLIALIIGLFSIGVVDIIHLPGLDLVDIANAGNTPIWLVSLLTLFAVGIPFFFLFYLGLKILINNLKSIGKIAKFTLLGLWLISVISLIIVGIRQASEHAFNENFTVKTELPVKSMDTLTIKMVSNDNFNSNFYRDNHSFKLAYDDNGVKTIYTTDIDIRVKSTTDSIAMIAIEKSADGRSYEIARERAKNINFNFDFKNNTLLLDSYLTTNPENKFSDQEVDVILYIPENTVVYFNSSTKPFLHYRTYEGNLISRDDTNHYIKILFDDTECLDCPEDDFKLNVDTPALKINEQGVEINSEEGNLKINKQGLKAESEDVKVNINSNGIDVKSEN</sequence>
<evidence type="ECO:0000256" key="2">
    <source>
        <dbReference type="ARBA" id="ARBA00022475"/>
    </source>
</evidence>
<gene>
    <name evidence="10" type="ORF">GCM10023330_21100</name>
</gene>
<keyword evidence="4 6" id="KW-1133">Transmembrane helix</keyword>
<dbReference type="Pfam" id="PF22744">
    <property type="entry name" value="Toast-rack_PspC-Cterm"/>
    <property type="match status" value="1"/>
</dbReference>
<evidence type="ECO:0000256" key="4">
    <source>
        <dbReference type="ARBA" id="ARBA00022989"/>
    </source>
</evidence>
<dbReference type="Pfam" id="PF22571">
    <property type="entry name" value="LiaI-LiaF-TM_PspC"/>
    <property type="match status" value="1"/>
</dbReference>
<comment type="subcellular location">
    <subcellularLocation>
        <location evidence="1">Cell membrane</location>
        <topology evidence="1">Single-pass membrane protein</topology>
    </subcellularLocation>
</comment>
<keyword evidence="3 6" id="KW-0812">Transmembrane</keyword>
<reference evidence="11" key="1">
    <citation type="journal article" date="2019" name="Int. J. Syst. Evol. Microbiol.">
        <title>The Global Catalogue of Microorganisms (GCM) 10K type strain sequencing project: providing services to taxonomists for standard genome sequencing and annotation.</title>
        <authorList>
            <consortium name="The Broad Institute Genomics Platform"/>
            <consortium name="The Broad Institute Genome Sequencing Center for Infectious Disease"/>
            <person name="Wu L."/>
            <person name="Ma J."/>
        </authorList>
    </citation>
    <scope>NUCLEOTIDE SEQUENCE [LARGE SCALE GENOMIC DNA]</scope>
    <source>
        <strain evidence="11">JCM 18325</strain>
    </source>
</reference>
<evidence type="ECO:0000256" key="6">
    <source>
        <dbReference type="SAM" id="Phobius"/>
    </source>
</evidence>
<dbReference type="InterPro" id="IPR054321">
    <property type="entry name" value="PspC-rel_TM"/>
</dbReference>
<accession>A0ABP9CM85</accession>
<dbReference type="InterPro" id="IPR052027">
    <property type="entry name" value="PspC"/>
</dbReference>
<organism evidence="10 11">
    <name type="scientific">Litoribaculum gwangyangense</name>
    <dbReference type="NCBI Taxonomy" id="1130722"/>
    <lineage>
        <taxon>Bacteria</taxon>
        <taxon>Pseudomonadati</taxon>
        <taxon>Bacteroidota</taxon>
        <taxon>Flavobacteriia</taxon>
        <taxon>Flavobacteriales</taxon>
        <taxon>Flavobacteriaceae</taxon>
        <taxon>Litoribaculum</taxon>
    </lineage>
</organism>
<feature type="transmembrane region" description="Helical" evidence="6">
    <location>
        <begin position="142"/>
        <end position="165"/>
    </location>
</feature>
<evidence type="ECO:0000259" key="7">
    <source>
        <dbReference type="Pfam" id="PF04024"/>
    </source>
</evidence>
<dbReference type="InterPro" id="IPR007168">
    <property type="entry name" value="Phageshock_PspC_N"/>
</dbReference>
<evidence type="ECO:0000256" key="1">
    <source>
        <dbReference type="ARBA" id="ARBA00004162"/>
    </source>
</evidence>
<protein>
    <submittedName>
        <fullName evidence="10">PspC domain-containing protein</fullName>
    </submittedName>
</protein>
<keyword evidence="11" id="KW-1185">Reference proteome</keyword>
<evidence type="ECO:0000259" key="9">
    <source>
        <dbReference type="Pfam" id="PF22744"/>
    </source>
</evidence>
<proteinExistence type="predicted"/>
<feature type="domain" description="PspC-related ToastRack" evidence="9">
    <location>
        <begin position="416"/>
        <end position="549"/>
    </location>
</feature>
<feature type="transmembrane region" description="Helical" evidence="6">
    <location>
        <begin position="307"/>
        <end position="335"/>
    </location>
</feature>
<evidence type="ECO:0000259" key="8">
    <source>
        <dbReference type="Pfam" id="PF22571"/>
    </source>
</evidence>
<evidence type="ECO:0000256" key="3">
    <source>
        <dbReference type="ARBA" id="ARBA00022692"/>
    </source>
</evidence>
<dbReference type="RefSeq" id="WP_345276937.1">
    <property type="nucleotide sequence ID" value="NZ_BAABJW010000003.1"/>
</dbReference>
<name>A0ABP9CM85_9FLAO</name>
<feature type="transmembrane region" description="Helical" evidence="6">
    <location>
        <begin position="261"/>
        <end position="287"/>
    </location>
</feature>
<comment type="caution">
    <text evidence="10">The sequence shown here is derived from an EMBL/GenBank/DDBJ whole genome shotgun (WGS) entry which is preliminary data.</text>
</comment>
<dbReference type="InterPro" id="IPR054319">
    <property type="entry name" value="PspC-rel_ToastRack"/>
</dbReference>
<dbReference type="EMBL" id="BAABJW010000003">
    <property type="protein sequence ID" value="GAA4813242.1"/>
    <property type="molecule type" value="Genomic_DNA"/>
</dbReference>
<dbReference type="PANTHER" id="PTHR33885">
    <property type="entry name" value="PHAGE SHOCK PROTEIN C"/>
    <property type="match status" value="1"/>
</dbReference>
<feature type="transmembrane region" description="Helical" evidence="6">
    <location>
        <begin position="347"/>
        <end position="365"/>
    </location>
</feature>
<keyword evidence="2" id="KW-1003">Cell membrane</keyword>
<keyword evidence="5 6" id="KW-0472">Membrane</keyword>
<dbReference type="Pfam" id="PF04024">
    <property type="entry name" value="PspC"/>
    <property type="match status" value="1"/>
</dbReference>